<keyword evidence="4" id="KW-1185">Reference proteome</keyword>
<proteinExistence type="predicted"/>
<protein>
    <submittedName>
        <fullName evidence="2">Uncharacterized protein</fullName>
    </submittedName>
</protein>
<dbReference type="Proteomes" id="UP000295507">
    <property type="component" value="Unassembled WGS sequence"/>
</dbReference>
<evidence type="ECO:0000313" key="3">
    <source>
        <dbReference type="Proteomes" id="UP000295507"/>
    </source>
</evidence>
<organism evidence="2 3">
    <name type="scientific">Rhizobium azibense</name>
    <dbReference type="NCBI Taxonomy" id="1136135"/>
    <lineage>
        <taxon>Bacteria</taxon>
        <taxon>Pseudomonadati</taxon>
        <taxon>Pseudomonadota</taxon>
        <taxon>Alphaproteobacteria</taxon>
        <taxon>Hyphomicrobiales</taxon>
        <taxon>Rhizobiaceae</taxon>
        <taxon>Rhizobium/Agrobacterium group</taxon>
        <taxon>Rhizobium</taxon>
    </lineage>
</organism>
<dbReference type="Proteomes" id="UP000295547">
    <property type="component" value="Unassembled WGS sequence"/>
</dbReference>
<evidence type="ECO:0000313" key="4">
    <source>
        <dbReference type="Proteomes" id="UP000295547"/>
    </source>
</evidence>
<dbReference type="EMBL" id="SMBK01000001">
    <property type="protein sequence ID" value="TCU41383.1"/>
    <property type="molecule type" value="Genomic_DNA"/>
</dbReference>
<reference evidence="3 4" key="1">
    <citation type="submission" date="2019-03" db="EMBL/GenBank/DDBJ databases">
        <title>Genomic Encyclopedia of Type Strains, Phase IV (KMG-V): Genome sequencing to study the core and pangenomes of soil and plant-associated prokaryotes.</title>
        <authorList>
            <person name="Whitman W."/>
        </authorList>
    </citation>
    <scope>NUCLEOTIDE SEQUENCE [LARGE SCALE GENOMIC DNA]</scope>
    <source>
        <strain evidence="1 4">Gr42</strain>
        <strain evidence="2 3">IE4868</strain>
    </source>
</reference>
<name>A0A4R3RYJ0_9HYPH</name>
<accession>A0A4R3RYJ0</accession>
<evidence type="ECO:0000313" key="2">
    <source>
        <dbReference type="EMBL" id="TCU41383.1"/>
    </source>
</evidence>
<comment type="caution">
    <text evidence="2">The sequence shown here is derived from an EMBL/GenBank/DDBJ whole genome shotgun (WGS) entry which is preliminary data.</text>
</comment>
<sequence length="39" mass="4535">MENTLEVLTTRKSGREVHRQWPDEVKAQIVSESLGPARW</sequence>
<evidence type="ECO:0000313" key="1">
    <source>
        <dbReference type="EMBL" id="TCU30606.1"/>
    </source>
</evidence>
<gene>
    <name evidence="2" type="ORF">EV129_101674</name>
    <name evidence="1" type="ORF">EV130_101177</name>
</gene>
<dbReference type="AlphaFoldDB" id="A0A4R3RYJ0"/>
<dbReference type="EMBL" id="SMBJ01000001">
    <property type="protein sequence ID" value="TCU30606.1"/>
    <property type="molecule type" value="Genomic_DNA"/>
</dbReference>